<keyword evidence="3" id="KW-0677">Repeat</keyword>
<feature type="domain" description="C2H2-type" evidence="8">
    <location>
        <begin position="460"/>
        <end position="488"/>
    </location>
</feature>
<comment type="subcellular location">
    <subcellularLocation>
        <location evidence="1">Nucleus</location>
    </subcellularLocation>
</comment>
<dbReference type="PROSITE" id="PS00028">
    <property type="entry name" value="ZINC_FINGER_C2H2_1"/>
    <property type="match status" value="3"/>
</dbReference>
<name>A0A4C1XNB3_EUMVA</name>
<dbReference type="AlphaFoldDB" id="A0A4C1XNB3"/>
<dbReference type="EMBL" id="BGZK01000926">
    <property type="protein sequence ID" value="GBP65321.1"/>
    <property type="molecule type" value="Genomic_DNA"/>
</dbReference>
<evidence type="ECO:0000256" key="2">
    <source>
        <dbReference type="ARBA" id="ARBA00022723"/>
    </source>
</evidence>
<protein>
    <submittedName>
        <fullName evidence="9">Zinc finger protein 485</fullName>
    </submittedName>
</protein>
<evidence type="ECO:0000256" key="3">
    <source>
        <dbReference type="ARBA" id="ARBA00022737"/>
    </source>
</evidence>
<evidence type="ECO:0000256" key="7">
    <source>
        <dbReference type="PROSITE-ProRule" id="PRU00042"/>
    </source>
</evidence>
<dbReference type="GO" id="GO:0005634">
    <property type="term" value="C:nucleus"/>
    <property type="evidence" value="ECO:0007669"/>
    <property type="project" value="UniProtKB-SubCell"/>
</dbReference>
<dbReference type="PANTHER" id="PTHR24376">
    <property type="entry name" value="ZINC FINGER PROTEIN"/>
    <property type="match status" value="1"/>
</dbReference>
<comment type="caution">
    <text evidence="9">The sequence shown here is derived from an EMBL/GenBank/DDBJ whole genome shotgun (WGS) entry which is preliminary data.</text>
</comment>
<evidence type="ECO:0000256" key="1">
    <source>
        <dbReference type="ARBA" id="ARBA00004123"/>
    </source>
</evidence>
<evidence type="ECO:0000313" key="9">
    <source>
        <dbReference type="EMBL" id="GBP65321.1"/>
    </source>
</evidence>
<dbReference type="SUPFAM" id="SSF57667">
    <property type="entry name" value="beta-beta-alpha zinc fingers"/>
    <property type="match status" value="1"/>
</dbReference>
<evidence type="ECO:0000256" key="4">
    <source>
        <dbReference type="ARBA" id="ARBA00022771"/>
    </source>
</evidence>
<dbReference type="GO" id="GO:0008270">
    <property type="term" value="F:zinc ion binding"/>
    <property type="evidence" value="ECO:0007669"/>
    <property type="project" value="UniProtKB-KW"/>
</dbReference>
<keyword evidence="5" id="KW-0862">Zinc</keyword>
<keyword evidence="4 7" id="KW-0863">Zinc-finger</keyword>
<dbReference type="InterPro" id="IPR036236">
    <property type="entry name" value="Znf_C2H2_sf"/>
</dbReference>
<gene>
    <name evidence="9" type="primary">ZNF485</name>
    <name evidence="9" type="ORF">EVAR_52095_1</name>
</gene>
<evidence type="ECO:0000256" key="6">
    <source>
        <dbReference type="ARBA" id="ARBA00023242"/>
    </source>
</evidence>
<sequence>MHNICISCLAWDRQLFPVDKYTSVLSDITQSMKVFVLQGKVCWECKAYLRKIQFFKERTLQSINLLQQYGDVNKLKQQHTIQPVLSRSKTRIVDCAALPKPNSTVVQTNDSILTNKVYYISQAGSQYIINGIDKLSPPVLLPINQLVPLNNGNVNDGNVNDGNVNPSIVKTENVDMNVGVSVKVEPIDDVTIDANGDVEESIVHESEELDCVIDCIIENPPKKEKIHKSQKMRREPEVTEMPGAWTSELVSDSQMLKWRAADENDNKYLVSRYKCTQCVIGFVNAQSWRNHHDIYHNRQIGQYVCDVCQMRFAEEYILNEHRDNHKRLYKCVKCPFTNRRSALIIEHCKTAHSGTENNKSQCNCVGKSSCDKCRNKNKTETRHIAYNYSYKCGVCSEHEQCSRMGKDKQQFRIGMLSRTKILLRVGAKLFHKSQHLGSPPIRQSIFFPQNTDQLGDLRPYGCGDCDKKFRFSGELLSHRLLFHRRQTSTKAATSSSKS</sequence>
<feature type="domain" description="C2H2-type" evidence="8">
    <location>
        <begin position="303"/>
        <end position="325"/>
    </location>
</feature>
<dbReference type="PROSITE" id="PS50157">
    <property type="entry name" value="ZINC_FINGER_C2H2_2"/>
    <property type="match status" value="2"/>
</dbReference>
<dbReference type="Proteomes" id="UP000299102">
    <property type="component" value="Unassembled WGS sequence"/>
</dbReference>
<evidence type="ECO:0000259" key="8">
    <source>
        <dbReference type="PROSITE" id="PS50157"/>
    </source>
</evidence>
<dbReference type="InterPro" id="IPR013087">
    <property type="entry name" value="Znf_C2H2_type"/>
</dbReference>
<dbReference type="Gene3D" id="3.30.160.60">
    <property type="entry name" value="Classic Zinc Finger"/>
    <property type="match status" value="1"/>
</dbReference>
<accession>A0A4C1XNB3</accession>
<organism evidence="9 10">
    <name type="scientific">Eumeta variegata</name>
    <name type="common">Bagworm moth</name>
    <name type="synonym">Eumeta japonica</name>
    <dbReference type="NCBI Taxonomy" id="151549"/>
    <lineage>
        <taxon>Eukaryota</taxon>
        <taxon>Metazoa</taxon>
        <taxon>Ecdysozoa</taxon>
        <taxon>Arthropoda</taxon>
        <taxon>Hexapoda</taxon>
        <taxon>Insecta</taxon>
        <taxon>Pterygota</taxon>
        <taxon>Neoptera</taxon>
        <taxon>Endopterygota</taxon>
        <taxon>Lepidoptera</taxon>
        <taxon>Glossata</taxon>
        <taxon>Ditrysia</taxon>
        <taxon>Tineoidea</taxon>
        <taxon>Psychidae</taxon>
        <taxon>Oiketicinae</taxon>
        <taxon>Eumeta</taxon>
    </lineage>
</organism>
<evidence type="ECO:0000313" key="10">
    <source>
        <dbReference type="Proteomes" id="UP000299102"/>
    </source>
</evidence>
<keyword evidence="6" id="KW-0539">Nucleus</keyword>
<proteinExistence type="predicted"/>
<evidence type="ECO:0000256" key="5">
    <source>
        <dbReference type="ARBA" id="ARBA00022833"/>
    </source>
</evidence>
<dbReference type="OrthoDB" id="8823111at2759"/>
<dbReference type="PANTHER" id="PTHR24376:SF235">
    <property type="entry name" value="C2H2-TYPE DOMAIN-CONTAINING PROTEIN"/>
    <property type="match status" value="1"/>
</dbReference>
<dbReference type="STRING" id="151549.A0A4C1XNB3"/>
<keyword evidence="2" id="KW-0479">Metal-binding</keyword>
<keyword evidence="10" id="KW-1185">Reference proteome</keyword>
<reference evidence="9 10" key="1">
    <citation type="journal article" date="2019" name="Commun. Biol.">
        <title>The bagworm genome reveals a unique fibroin gene that provides high tensile strength.</title>
        <authorList>
            <person name="Kono N."/>
            <person name="Nakamura H."/>
            <person name="Ohtoshi R."/>
            <person name="Tomita M."/>
            <person name="Numata K."/>
            <person name="Arakawa K."/>
        </authorList>
    </citation>
    <scope>NUCLEOTIDE SEQUENCE [LARGE SCALE GENOMIC DNA]</scope>
</reference>
<dbReference type="SMART" id="SM00355">
    <property type="entry name" value="ZnF_C2H2"/>
    <property type="match status" value="4"/>
</dbReference>